<evidence type="ECO:0000256" key="1">
    <source>
        <dbReference type="SAM" id="Coils"/>
    </source>
</evidence>
<dbReference type="Pfam" id="PF25764">
    <property type="entry name" value="KIF21A_4th"/>
    <property type="match status" value="1"/>
</dbReference>
<dbReference type="Proteomes" id="UP001634007">
    <property type="component" value="Unassembled WGS sequence"/>
</dbReference>
<evidence type="ECO:0000313" key="4">
    <source>
        <dbReference type="EMBL" id="KAL3735033.1"/>
    </source>
</evidence>
<keyword evidence="5" id="KW-1185">Reference proteome</keyword>
<feature type="region of interest" description="Disordered" evidence="2">
    <location>
        <begin position="109"/>
        <end position="129"/>
    </location>
</feature>
<feature type="compositionally biased region" description="Low complexity" evidence="2">
    <location>
        <begin position="11"/>
        <end position="28"/>
    </location>
</feature>
<evidence type="ECO:0000256" key="2">
    <source>
        <dbReference type="SAM" id="MobiDB-lite"/>
    </source>
</evidence>
<feature type="region of interest" description="Disordered" evidence="2">
    <location>
        <begin position="1"/>
        <end position="82"/>
    </location>
</feature>
<feature type="compositionally biased region" description="Basic and acidic residues" evidence="2">
    <location>
        <begin position="478"/>
        <end position="488"/>
    </location>
</feature>
<feature type="region of interest" description="Disordered" evidence="2">
    <location>
        <begin position="459"/>
        <end position="488"/>
    </location>
</feature>
<dbReference type="PANTHER" id="PTHR47969">
    <property type="entry name" value="CHROMOSOME-ASSOCIATED KINESIN KIF4A-RELATED"/>
    <property type="match status" value="1"/>
</dbReference>
<feature type="compositionally biased region" description="Basic and acidic residues" evidence="2">
    <location>
        <begin position="47"/>
        <end position="71"/>
    </location>
</feature>
<evidence type="ECO:0000313" key="5">
    <source>
        <dbReference type="Proteomes" id="UP001634007"/>
    </source>
</evidence>
<reference evidence="4 5" key="1">
    <citation type="submission" date="2024-11" db="EMBL/GenBank/DDBJ databases">
        <title>Chromosome-level genome assembly of Eucalyptus globulus Labill. provides insights into its genome evolution.</title>
        <authorList>
            <person name="Li X."/>
        </authorList>
    </citation>
    <scope>NUCLEOTIDE SEQUENCE [LARGE SCALE GENOMIC DNA]</scope>
    <source>
        <strain evidence="4">CL2024</strain>
        <tissue evidence="4">Fresh tender leaves</tissue>
    </source>
</reference>
<proteinExistence type="predicted"/>
<feature type="coiled-coil region" evidence="1">
    <location>
        <begin position="249"/>
        <end position="290"/>
    </location>
</feature>
<keyword evidence="1" id="KW-0175">Coiled coil</keyword>
<protein>
    <recommendedName>
        <fullName evidence="3">Tesmin/TSO1-like CXC domain-containing protein</fullName>
    </recommendedName>
</protein>
<organism evidence="4 5">
    <name type="scientific">Eucalyptus globulus</name>
    <name type="common">Tasmanian blue gum</name>
    <dbReference type="NCBI Taxonomy" id="34317"/>
    <lineage>
        <taxon>Eukaryota</taxon>
        <taxon>Viridiplantae</taxon>
        <taxon>Streptophyta</taxon>
        <taxon>Embryophyta</taxon>
        <taxon>Tracheophyta</taxon>
        <taxon>Spermatophyta</taxon>
        <taxon>Magnoliopsida</taxon>
        <taxon>eudicotyledons</taxon>
        <taxon>Gunneridae</taxon>
        <taxon>Pentapetalae</taxon>
        <taxon>rosids</taxon>
        <taxon>malvids</taxon>
        <taxon>Myrtales</taxon>
        <taxon>Myrtaceae</taxon>
        <taxon>Myrtoideae</taxon>
        <taxon>Eucalypteae</taxon>
        <taxon>Eucalyptus</taxon>
    </lineage>
</organism>
<dbReference type="PANTHER" id="PTHR47969:SF6">
    <property type="entry name" value="KINESIN-LIKE PROTEIN KIN-4C"/>
    <property type="match status" value="1"/>
</dbReference>
<feature type="compositionally biased region" description="Polar residues" evidence="2">
    <location>
        <begin position="72"/>
        <end position="82"/>
    </location>
</feature>
<sequence>MARGNRRPKLASPAEHSSSSSSPRSATGTPPPPVAADEPPPQQQQPDNEKRVRDLEMQNRAHQKEIEELRSKLSNASVTPNDSMRKMKEGYLQKLNALEEQVKQLKKKQDVQSQLSTHRRKSEESTKHLQDEIQKLKAQKVQLQCKMKLESMQSRLCKASLEKEILQLKKEGRRNDYEMHKLLALNQRQKMVLQRKAKESSVATNRLRQLVESRKALLHMKAGSRKGNTSGIQAIEQELEVTSHINEICAEYEHQLEMMADEILKIKEETESLKQENLKLLLENKELECREDPELKDLKEDVVQLSHMLHKLEMPKAKFPPLEELQGDLSQSSVSIGSSSEQSNTSTHIVETCENVAAKGENASAICCSCSKKSLCKTMKCQCRVAGGSCGTSCGCSHIKCTNRSSLVVKLDKTIPTQAVKGNGNSKCSGSAEAEKVLDDNDVTTLQSMNRDSVAVKLDETMPTEAAEGNSKSSGGAEAEKSNILDSRDATAPLIAPVTQPAEINDNCGLKKMPLYDIANTLMKSFAAKHNQRRKRRTEVPK</sequence>
<gene>
    <name evidence="4" type="ORF">ACJRO7_024232</name>
</gene>
<dbReference type="InterPro" id="IPR027640">
    <property type="entry name" value="Kinesin-like_fam"/>
</dbReference>
<accession>A0ABD3K6T6</accession>
<feature type="compositionally biased region" description="Pro residues" evidence="2">
    <location>
        <begin position="29"/>
        <end position="43"/>
    </location>
</feature>
<evidence type="ECO:0000259" key="3">
    <source>
        <dbReference type="SMART" id="SM01114"/>
    </source>
</evidence>
<name>A0ABD3K6T6_EUCGL</name>
<dbReference type="AlphaFoldDB" id="A0ABD3K6T6"/>
<feature type="domain" description="Tesmin/TSO1-like CXC" evidence="3">
    <location>
        <begin position="363"/>
        <end position="407"/>
    </location>
</feature>
<dbReference type="InterPro" id="IPR033467">
    <property type="entry name" value="Tesmin/TSO1-like_CXC"/>
</dbReference>
<dbReference type="SMART" id="SM01114">
    <property type="entry name" value="CXC"/>
    <property type="match status" value="1"/>
</dbReference>
<dbReference type="EMBL" id="JBJKBG010000006">
    <property type="protein sequence ID" value="KAL3735033.1"/>
    <property type="molecule type" value="Genomic_DNA"/>
</dbReference>
<comment type="caution">
    <text evidence="4">The sequence shown here is derived from an EMBL/GenBank/DDBJ whole genome shotgun (WGS) entry which is preliminary data.</text>
</comment>